<keyword evidence="8" id="KW-0968">Cytoplasmic vesicle</keyword>
<dbReference type="InterPro" id="IPR013083">
    <property type="entry name" value="Znf_RING/FYVE/PHD"/>
</dbReference>
<proteinExistence type="inferred from homology"/>
<evidence type="ECO:0000256" key="3">
    <source>
        <dbReference type="ARBA" id="ARBA00006972"/>
    </source>
</evidence>
<dbReference type="PROSITE" id="PS00989">
    <property type="entry name" value="CLAT_ADAPTOR_S"/>
    <property type="match status" value="1"/>
</dbReference>
<dbReference type="CDD" id="cd14831">
    <property type="entry name" value="AP1_sigma"/>
    <property type="match status" value="1"/>
</dbReference>
<evidence type="ECO:0000256" key="9">
    <source>
        <dbReference type="ARBA" id="ARBA00058887"/>
    </source>
</evidence>
<sequence length="278" mass="32424">MISLMYSQSHLFTAAIFFFSCILIPLLEMKRAIYKAMGYQPEAEECPQVTVYLSVSKFEDLDNYSSSKVEEICSICLTEFEKEDVVSRLTRCGHLFHADCIERWLDFKITFLDEGLVRRRLGYFDCRQGKVRLTKWYSPYTQKERSKVIRELSGVILTRGPKLCNFVEWRGYKVVYKRYASLYFCMCIDQEDNELEILEIIHHYVEILDRYFGSVCELDLIFNFHKAYYILDEILIAGELQESSKKTVARLIAAQDSLVETAKEQASSISNIIAQATK</sequence>
<evidence type="ECO:0000256" key="4">
    <source>
        <dbReference type="ARBA" id="ARBA00022448"/>
    </source>
</evidence>
<keyword evidence="12" id="KW-0862">Zinc</keyword>
<dbReference type="InterPro" id="IPR016635">
    <property type="entry name" value="AP_complex_ssu"/>
</dbReference>
<dbReference type="GO" id="GO:0006886">
    <property type="term" value="P:intracellular protein transport"/>
    <property type="evidence" value="ECO:0007669"/>
    <property type="project" value="InterPro"/>
</dbReference>
<comment type="subcellular location">
    <subcellularLocation>
        <location evidence="1">Cytoplasmic vesicle</location>
        <location evidence="1">Clathrin-coated vesicle membrane</location>
        <topology evidence="1">Peripheral membrane protein</topology>
        <orientation evidence="1">Cytoplasmic side</orientation>
    </subcellularLocation>
    <subcellularLocation>
        <location evidence="2">Golgi apparatus</location>
    </subcellularLocation>
</comment>
<dbReference type="Pfam" id="PF01217">
    <property type="entry name" value="Clat_adaptor_s"/>
    <property type="match status" value="1"/>
</dbReference>
<dbReference type="GO" id="GO:0008270">
    <property type="term" value="F:zinc ion binding"/>
    <property type="evidence" value="ECO:0007669"/>
    <property type="project" value="UniProtKB-KW"/>
</dbReference>
<evidence type="ECO:0000313" key="15">
    <source>
        <dbReference type="EMBL" id="KAK9176325.1"/>
    </source>
</evidence>
<evidence type="ECO:0000256" key="12">
    <source>
        <dbReference type="PROSITE-ProRule" id="PRU00175"/>
    </source>
</evidence>
<dbReference type="Pfam" id="PF13639">
    <property type="entry name" value="zf-RING_2"/>
    <property type="match status" value="1"/>
</dbReference>
<keyword evidence="12" id="KW-0863">Zinc-finger</keyword>
<dbReference type="GO" id="GO:0035615">
    <property type="term" value="F:clathrin adaptor activity"/>
    <property type="evidence" value="ECO:0007669"/>
    <property type="project" value="InterPro"/>
</dbReference>
<dbReference type="GO" id="GO:0016482">
    <property type="term" value="P:cytosolic transport"/>
    <property type="evidence" value="ECO:0007669"/>
    <property type="project" value="UniProtKB-ARBA"/>
</dbReference>
<evidence type="ECO:0000256" key="6">
    <source>
        <dbReference type="ARBA" id="ARBA00023034"/>
    </source>
</evidence>
<evidence type="ECO:0000256" key="8">
    <source>
        <dbReference type="ARBA" id="ARBA00023329"/>
    </source>
</evidence>
<evidence type="ECO:0000256" key="13">
    <source>
        <dbReference type="SAM" id="Phobius"/>
    </source>
</evidence>
<keyword evidence="4" id="KW-0813">Transport</keyword>
<dbReference type="EMBL" id="JBCGBO010000025">
    <property type="protein sequence ID" value="KAK9176325.1"/>
    <property type="molecule type" value="Genomic_DNA"/>
</dbReference>
<evidence type="ECO:0000256" key="2">
    <source>
        <dbReference type="ARBA" id="ARBA00004555"/>
    </source>
</evidence>
<keyword evidence="13" id="KW-1133">Transmembrane helix</keyword>
<dbReference type="SUPFAM" id="SSF57850">
    <property type="entry name" value="RING/U-box"/>
    <property type="match status" value="1"/>
</dbReference>
<accession>A0AAP0LK58</accession>
<comment type="caution">
    <text evidence="15">The sequence shown here is derived from an EMBL/GenBank/DDBJ whole genome shotgun (WGS) entry which is preliminary data.</text>
</comment>
<dbReference type="PANTHER" id="PTHR11753">
    <property type="entry name" value="ADAPTOR COMPLEXES SMALL SUBUNIT FAMILY"/>
    <property type="match status" value="1"/>
</dbReference>
<keyword evidence="12" id="KW-0479">Metal-binding</keyword>
<dbReference type="FunFam" id="3.30.450.60:FF:000007">
    <property type="entry name" value="AP complex subunit sigma"/>
    <property type="match status" value="1"/>
</dbReference>
<dbReference type="AlphaFoldDB" id="A0AAP0LK58"/>
<evidence type="ECO:0000256" key="10">
    <source>
        <dbReference type="ARBA" id="ARBA00066271"/>
    </source>
</evidence>
<evidence type="ECO:0000259" key="14">
    <source>
        <dbReference type="PROSITE" id="PS50089"/>
    </source>
</evidence>
<dbReference type="InterPro" id="IPR011012">
    <property type="entry name" value="Longin-like_dom_sf"/>
</dbReference>
<keyword evidence="13" id="KW-0812">Transmembrane</keyword>
<evidence type="ECO:0000256" key="11">
    <source>
        <dbReference type="ARBA" id="ARBA00082295"/>
    </source>
</evidence>
<dbReference type="SUPFAM" id="SSF64356">
    <property type="entry name" value="SNARE-like"/>
    <property type="match status" value="1"/>
</dbReference>
<feature type="transmembrane region" description="Helical" evidence="13">
    <location>
        <begin position="6"/>
        <end position="27"/>
    </location>
</feature>
<dbReference type="InterPro" id="IPR000804">
    <property type="entry name" value="Clathrin_sm-chain_CS"/>
</dbReference>
<comment type="subunit">
    <text evidence="10">Adaptor protein complex 1 (AP-1) is a heterotetramer composed of two large adaptins (gamma-type subunit and beta-type subunit), a medium adaptin (mu-type subunit) and a small adaptin (sigma-type subunit).</text>
</comment>
<dbReference type="Gene3D" id="3.30.450.60">
    <property type="match status" value="1"/>
</dbReference>
<feature type="domain" description="RING-type" evidence="14">
    <location>
        <begin position="73"/>
        <end position="126"/>
    </location>
</feature>
<comment type="function">
    <text evidence="9">Subunit of clathrin-associated adaptor protein complex 1 that plays a role in protein sorting at the trans-Golgi network and early endosomes (TGN/EE). The AP complexes mediate the recruitment of clathrin to membranes and the recognition of sorting signals within the cytosolic tails of transmembrane cargo molecules.</text>
</comment>
<evidence type="ECO:0000256" key="1">
    <source>
        <dbReference type="ARBA" id="ARBA00004145"/>
    </source>
</evidence>
<keyword evidence="6" id="KW-0333">Golgi apparatus</keyword>
<dbReference type="Proteomes" id="UP001428341">
    <property type="component" value="Unassembled WGS sequence"/>
</dbReference>
<keyword evidence="7 13" id="KW-0472">Membrane</keyword>
<dbReference type="GO" id="GO:0030121">
    <property type="term" value="C:AP-1 adaptor complex"/>
    <property type="evidence" value="ECO:0007669"/>
    <property type="project" value="InterPro"/>
</dbReference>
<name>A0AAP0LK58_9ROSI</name>
<reference evidence="15 16" key="1">
    <citation type="submission" date="2024-05" db="EMBL/GenBank/DDBJ databases">
        <title>Haplotype-resolved chromosome-level genome assembly of Huyou (Citrus changshanensis).</title>
        <authorList>
            <person name="Miao C."/>
            <person name="Chen W."/>
            <person name="Wu Y."/>
            <person name="Wang L."/>
            <person name="Zhao S."/>
            <person name="Grierson D."/>
            <person name="Xu C."/>
            <person name="Chen K."/>
        </authorList>
    </citation>
    <scope>NUCLEOTIDE SEQUENCE [LARGE SCALE GENOMIC DNA]</scope>
    <source>
        <strain evidence="15">01-14</strain>
        <tissue evidence="15">Leaf</tissue>
    </source>
</reference>
<dbReference type="InterPro" id="IPR044733">
    <property type="entry name" value="AP1_sigma"/>
</dbReference>
<keyword evidence="5" id="KW-0653">Protein transport</keyword>
<organism evidence="15 16">
    <name type="scientific">Citrus x changshan-huyou</name>
    <dbReference type="NCBI Taxonomy" id="2935761"/>
    <lineage>
        <taxon>Eukaryota</taxon>
        <taxon>Viridiplantae</taxon>
        <taxon>Streptophyta</taxon>
        <taxon>Embryophyta</taxon>
        <taxon>Tracheophyta</taxon>
        <taxon>Spermatophyta</taxon>
        <taxon>Magnoliopsida</taxon>
        <taxon>eudicotyledons</taxon>
        <taxon>Gunneridae</taxon>
        <taxon>Pentapetalae</taxon>
        <taxon>rosids</taxon>
        <taxon>malvids</taxon>
        <taxon>Sapindales</taxon>
        <taxon>Rutaceae</taxon>
        <taxon>Aurantioideae</taxon>
        <taxon>Citrus</taxon>
    </lineage>
</organism>
<evidence type="ECO:0000256" key="5">
    <source>
        <dbReference type="ARBA" id="ARBA00022927"/>
    </source>
</evidence>
<evidence type="ECO:0000313" key="16">
    <source>
        <dbReference type="Proteomes" id="UP001428341"/>
    </source>
</evidence>
<dbReference type="InterPro" id="IPR022775">
    <property type="entry name" value="AP_mu_sigma_su"/>
</dbReference>
<gene>
    <name evidence="15" type="ORF">WN944_028341</name>
</gene>
<dbReference type="PROSITE" id="PS50089">
    <property type="entry name" value="ZF_RING_2"/>
    <property type="match status" value="1"/>
</dbReference>
<comment type="similarity">
    <text evidence="3">Belongs to the adaptor complexes small subunit family.</text>
</comment>
<dbReference type="InterPro" id="IPR001841">
    <property type="entry name" value="Znf_RING"/>
</dbReference>
<protein>
    <recommendedName>
        <fullName evidence="11">Adaptor AP-1 19 kDa protein</fullName>
    </recommendedName>
</protein>
<dbReference type="GO" id="GO:0005829">
    <property type="term" value="C:cytosol"/>
    <property type="evidence" value="ECO:0007669"/>
    <property type="project" value="GOC"/>
</dbReference>
<dbReference type="Gene3D" id="3.30.40.10">
    <property type="entry name" value="Zinc/RING finger domain, C3HC4 (zinc finger)"/>
    <property type="match status" value="1"/>
</dbReference>
<keyword evidence="16" id="KW-1185">Reference proteome</keyword>
<evidence type="ECO:0000256" key="7">
    <source>
        <dbReference type="ARBA" id="ARBA00023136"/>
    </source>
</evidence>